<evidence type="ECO:0000313" key="10">
    <source>
        <dbReference type="Proteomes" id="UP000068832"/>
    </source>
</evidence>
<dbReference type="Proteomes" id="UP000062475">
    <property type="component" value="Chromosome"/>
</dbReference>
<dbReference type="EMBL" id="CP012173">
    <property type="protein sequence ID" value="AKV75559.1"/>
    <property type="molecule type" value="Genomic_DNA"/>
</dbReference>
<dbReference type="AlphaFoldDB" id="A0A0K1T663"/>
<dbReference type="Proteomes" id="UP000061362">
    <property type="component" value="Chromosome"/>
</dbReference>
<evidence type="ECO:0000313" key="2">
    <source>
        <dbReference type="EMBL" id="AKV75559.1"/>
    </source>
</evidence>
<name>A0A0K1T663_9CREN</name>
<evidence type="ECO:0000313" key="3">
    <source>
        <dbReference type="EMBL" id="AKV77805.1"/>
    </source>
</evidence>
<dbReference type="PATRIC" id="fig|43687.5.peg.141"/>
<proteinExistence type="predicted"/>
<protein>
    <submittedName>
        <fullName evidence="5">Uncharacterized protein</fullName>
    </submittedName>
</protein>
<dbReference type="Proteomes" id="UP000068832">
    <property type="component" value="Chromosome"/>
</dbReference>
<gene>
    <name evidence="1" type="ORF">MsedA_0144</name>
    <name evidence="2" type="ORF">MsedB_0144</name>
    <name evidence="3" type="ORF">MsedC_0143</name>
    <name evidence="4" type="ORF">MsedD_0144</name>
    <name evidence="5" type="ORF">MsedE_0144</name>
</gene>
<dbReference type="Proteomes" id="UP000056255">
    <property type="component" value="Chromosome"/>
</dbReference>
<evidence type="ECO:0000313" key="9">
    <source>
        <dbReference type="Proteomes" id="UP000062475"/>
    </source>
</evidence>
<evidence type="ECO:0000313" key="5">
    <source>
        <dbReference type="EMBL" id="AKV82293.1"/>
    </source>
</evidence>
<accession>A0A0K1T663</accession>
<reference evidence="5 6" key="2">
    <citation type="submission" date="2015-07" db="EMBL/GenBank/DDBJ databases">
        <title>Physiological, transcriptional responses and genome re-sequencing of acid resistant extremely thermoacidophilic Metallosphaera sedula SARC-M1.</title>
        <authorList>
            <person name="Ai C."/>
            <person name="McCarthy S."/>
            <person name="Eckrich V."/>
            <person name="Rudrappa D."/>
            <person name="Qiu G."/>
            <person name="Blum P."/>
        </authorList>
    </citation>
    <scope>NUCLEOTIDE SEQUENCE [LARGE SCALE GENOMIC DNA]</scope>
    <source>
        <strain evidence="5 6">SARC-M1</strain>
    </source>
</reference>
<dbReference type="Proteomes" id="UP000062398">
    <property type="component" value="Chromosome"/>
</dbReference>
<dbReference type="EMBL" id="CP012174">
    <property type="protein sequence ID" value="AKV77805.1"/>
    <property type="molecule type" value="Genomic_DNA"/>
</dbReference>
<sequence>MKGLAIKLQEEELQFKDIRNLWRKAQSLGAKMVSRYFNFEINPDTDILIESMLIQQGYALITAAYSKIPLRFRLTVTQKKAKLQLITSEVTFEEDIDGEGE</sequence>
<dbReference type="EMBL" id="CP012172">
    <property type="protein sequence ID" value="AKV73315.1"/>
    <property type="molecule type" value="Genomic_DNA"/>
</dbReference>
<evidence type="ECO:0000313" key="1">
    <source>
        <dbReference type="EMBL" id="AKV73315.1"/>
    </source>
</evidence>
<evidence type="ECO:0000313" key="4">
    <source>
        <dbReference type="EMBL" id="AKV80050.1"/>
    </source>
</evidence>
<dbReference type="EMBL" id="CP012176">
    <property type="protein sequence ID" value="AKV82293.1"/>
    <property type="molecule type" value="Genomic_DNA"/>
</dbReference>
<reference evidence="7 8" key="1">
    <citation type="journal article" date="2015" name="Genome Announc.">
        <title>Complete Genome Sequences of Evolved Arsenate-Resistant Metallosphaera sedula Strains.</title>
        <authorList>
            <person name="Ai C."/>
            <person name="McCarthy S."/>
            <person name="Schackwitz W."/>
            <person name="Martin J."/>
            <person name="Lipzen A."/>
            <person name="Blum P."/>
        </authorList>
    </citation>
    <scope>NUCLEOTIDE SEQUENCE [LARGE SCALE GENOMIC DNA]</scope>
    <source>
        <strain evidence="3 8">ARS120-1</strain>
        <strain evidence="4 7">ARS120-2</strain>
        <strain evidence="1 10">ARS50-1</strain>
        <strain evidence="2 9">ARS50-2</strain>
    </source>
</reference>
<evidence type="ECO:0000313" key="8">
    <source>
        <dbReference type="Proteomes" id="UP000062398"/>
    </source>
</evidence>
<organism evidence="5 6">
    <name type="scientific">Metallosphaera sedula</name>
    <dbReference type="NCBI Taxonomy" id="43687"/>
    <lineage>
        <taxon>Archaea</taxon>
        <taxon>Thermoproteota</taxon>
        <taxon>Thermoprotei</taxon>
        <taxon>Sulfolobales</taxon>
        <taxon>Sulfolobaceae</taxon>
        <taxon>Metallosphaera</taxon>
    </lineage>
</organism>
<evidence type="ECO:0000313" key="6">
    <source>
        <dbReference type="Proteomes" id="UP000056255"/>
    </source>
</evidence>
<dbReference type="EMBL" id="CP012175">
    <property type="protein sequence ID" value="AKV80050.1"/>
    <property type="molecule type" value="Genomic_DNA"/>
</dbReference>
<evidence type="ECO:0000313" key="7">
    <source>
        <dbReference type="Proteomes" id="UP000061362"/>
    </source>
</evidence>